<name>A0A3T1D0L3_9BACL</name>
<dbReference type="EMBL" id="AP019400">
    <property type="protein sequence ID" value="BBI31549.1"/>
    <property type="molecule type" value="Genomic_DNA"/>
</dbReference>
<sequence length="1735" mass="189516">MLKKTLLLYLIVSVIFTGFGTIPGLNVGIAAADELIDRDVPDWQIGGNAQGDYTLDRSTVHSGTYSLRLNNLTPYTDNTYYYAAQSVQVKPNTTYELSVWVKADNALIVWFGGGPGWNQRNYVALSVDVPLSYDWKKETLQYTTGQDETTFDFRINLDSTVENVWFDDISMVEAGTTNNVIKSGDFEKNRLPDVTSSQQVGEVLSGTELQLNNAVAETTIYFTTDGSDPRTSETSAVYTQPISITKTTTIKAYATKTDSSDSQVSSFDYWIVDHDVPEWGFGGNAQGDYTLDRSTVHSGTYSLRLNNLTPYTDNTYYYAAQSVQVKPNTTYELSAWVKADNALIVWFGGGPGWNQRNYVALSADVPLSYDWKKETLQYTTGQDETTFDFRIHLDSTVENVWFDDISMVAAGTTVNVIKNGDFELKPLPDVTSNQPSGKVALGTEVQLTNTVAGAEIYYTTDGSDPRTSENPLVYEDPITITKTMTIKAYATKVDSLDSRVTSFDYLIFDNSFIDRDIPGWEDIGGPAQGEYTLDKSIVHGGIYSLRLSNKSSVAPNVYYAVPQLVKVKPNTNYKISLWAKAVNASNIWFGGGPGWGLRKSLATEQETYDWKREEISYTTGPDETEFGFRIAIDGKTEFIWLDDISMIAAGTTDNLIKNGDFELKYLPYVTSNQQWGKVPQGTQVQLTNKVAEAKIYYTTDGSDPRTSTNKTLYEQPISITNSMTIKAYATTSDSLESEVSSFEYWIGTGADPATIINDPLSSMLALNMHGPANSVRLDLAKAEGFGWVRTDLHWEDVEQTIGNYNWAYYDIIVNRAAARGMRVLFVVSYGNAIYPTDVNTNNAPSTQEAVDGFAKFAKAAAAHFKGTGTQFEIYNEPENFGPLTPEQYASLCEAASAAIHEADPSAFVVSAGTGMFNYAYLDEMLKAGLGDIDAVGVHSYWMDVWNQEGDRNTYPEAVFDHTHNWRDMYQKYLPSMNIAYMTEQGVNLDIDTQGDQHKKAYLITRMFLAQWMAGYKFICYYADGAAEWSLFDNDDNGQIPRANTAIQKLTVLSASHDFTDFSLPDDSTGFYTLTLTGSSTVQAVWLAKGASNTYHVPLGSTATDMYGNPVTLTNNGIDLSVNMTEDSGVYYFTLNGPAPTPTLQPVLTSLSNDDASITYGGTWSPSNGHGSFAGIFSGHYSDKYKSSNIANNYYEVKFSGNRAKIFGERYVNYGLADVYLDGELKTTVDLFHNFPLRQTLYFDTGRLDSGDHTLKIVARGEKGGFSSDYYIGLDKVVIYNDGTPVTDKTALVTAINNANILISSKTVGTAVGNVPQTAHDALQSAIDAASDVNNNASATQAEIDGQITILASATTSFNAAIIKSSNSTTTPTDNSGGGNQGNTNVVTVENGKAVVKLDSKQTTISVPLIEIGDRPLQVQAGSVIVNIDQVLLSALRKQAGVEAGTTIEVQIKPVSETGGTNASPQGAAAHIKVAGQVYEISILLKKSDGSTIEVKQVNGSVEITLPYDAKGVDEELLGIYYYNETTKQWEYVGGQLNSSAQTLTVKLQHLSKYAVLEFNKMFSDVPATHWAARTLQVLAAKHVVNGVSDSLFQPEGDTTRAEFVALLVRALNLPASEEVKVFKDVKSDEWYAGSVQATVKAGIVSGVSVDRFAPNAPITRAEMAVLIARALGLKDDANVNAGFADSEDIPVWAVPAAAALKQLGIIQGKGQNRFDPKANATRAEAAKLILAVINH</sequence>
<dbReference type="Pfam" id="PF00395">
    <property type="entry name" value="SLH"/>
    <property type="match status" value="3"/>
</dbReference>
<reference evidence="3 4" key="1">
    <citation type="submission" date="2019-01" db="EMBL/GenBank/DDBJ databases">
        <title>Complete genome sequence of Cohnella hallensis HS21 isolated from Korean fir (Abies koreana) rhizospheric soil.</title>
        <authorList>
            <person name="Jiang L."/>
            <person name="Kang S.W."/>
            <person name="Kim S."/>
            <person name="Jung J."/>
            <person name="Kim C.Y."/>
            <person name="Kim D.H."/>
            <person name="Kim S.W."/>
            <person name="Lee J."/>
        </authorList>
    </citation>
    <scope>NUCLEOTIDE SEQUENCE [LARGE SCALE GENOMIC DNA]</scope>
    <source>
        <strain evidence="3 4">HS21</strain>
    </source>
</reference>
<dbReference type="InterPro" id="IPR059177">
    <property type="entry name" value="GH29D-like_dom"/>
</dbReference>
<protein>
    <recommendedName>
        <fullName evidence="2">SLH domain-containing protein</fullName>
    </recommendedName>
</protein>
<organism evidence="3 4">
    <name type="scientific">Cohnella abietis</name>
    <dbReference type="NCBI Taxonomy" id="2507935"/>
    <lineage>
        <taxon>Bacteria</taxon>
        <taxon>Bacillati</taxon>
        <taxon>Bacillota</taxon>
        <taxon>Bacilli</taxon>
        <taxon>Bacillales</taxon>
        <taxon>Paenibacillaceae</taxon>
        <taxon>Cohnella</taxon>
    </lineage>
</organism>
<dbReference type="InterPro" id="IPR051923">
    <property type="entry name" value="Glycosyl_Hydrolase_39"/>
</dbReference>
<feature type="domain" description="SLH" evidence="2">
    <location>
        <begin position="1618"/>
        <end position="1681"/>
    </location>
</feature>
<dbReference type="InterPro" id="IPR008979">
    <property type="entry name" value="Galactose-bd-like_sf"/>
</dbReference>
<dbReference type="InterPro" id="IPR017853">
    <property type="entry name" value="GH"/>
</dbReference>
<dbReference type="Gene3D" id="2.60.120.260">
    <property type="entry name" value="Galactose-binding domain-like"/>
    <property type="match status" value="4"/>
</dbReference>
<dbReference type="Gene3D" id="1.20.1270.90">
    <property type="entry name" value="AF1782-like"/>
    <property type="match status" value="1"/>
</dbReference>
<dbReference type="GO" id="GO:0004553">
    <property type="term" value="F:hydrolase activity, hydrolyzing O-glycosyl compounds"/>
    <property type="evidence" value="ECO:0007669"/>
    <property type="project" value="TreeGrafter"/>
</dbReference>
<keyword evidence="1" id="KW-0378">Hydrolase</keyword>
<dbReference type="InterPro" id="IPR003305">
    <property type="entry name" value="CenC_carb-bd"/>
</dbReference>
<gene>
    <name evidence="3" type="ORF">KCTCHS21_09480</name>
</gene>
<evidence type="ECO:0000256" key="1">
    <source>
        <dbReference type="ARBA" id="ARBA00022801"/>
    </source>
</evidence>
<accession>A0A3T1D0L3</accession>
<dbReference type="Pfam" id="PF02018">
    <property type="entry name" value="CBM_4_9"/>
    <property type="match status" value="3"/>
</dbReference>
<evidence type="ECO:0000313" key="4">
    <source>
        <dbReference type="Proteomes" id="UP000289856"/>
    </source>
</evidence>
<dbReference type="Pfam" id="PF13290">
    <property type="entry name" value="CHB_HEX_C_1"/>
    <property type="match status" value="3"/>
</dbReference>
<dbReference type="Gene3D" id="3.20.20.80">
    <property type="entry name" value="Glycosidases"/>
    <property type="match status" value="1"/>
</dbReference>
<proteinExistence type="predicted"/>
<keyword evidence="4" id="KW-1185">Reference proteome</keyword>
<dbReference type="Proteomes" id="UP000289856">
    <property type="component" value="Chromosome"/>
</dbReference>
<dbReference type="InterPro" id="IPR001119">
    <property type="entry name" value="SLH_dom"/>
</dbReference>
<dbReference type="KEGG" id="cohn:KCTCHS21_09480"/>
<dbReference type="SUPFAM" id="SSF51445">
    <property type="entry name" value="(Trans)glycosidases"/>
    <property type="match status" value="1"/>
</dbReference>
<dbReference type="PANTHER" id="PTHR12631">
    <property type="entry name" value="ALPHA-L-IDURONIDASE"/>
    <property type="match status" value="1"/>
</dbReference>
<feature type="domain" description="SLH" evidence="2">
    <location>
        <begin position="1558"/>
        <end position="1617"/>
    </location>
</feature>
<evidence type="ECO:0000259" key="2">
    <source>
        <dbReference type="PROSITE" id="PS51272"/>
    </source>
</evidence>
<feature type="domain" description="SLH" evidence="2">
    <location>
        <begin position="1683"/>
        <end position="1735"/>
    </location>
</feature>
<dbReference type="PANTHER" id="PTHR12631:SF10">
    <property type="entry name" value="BETA-XYLOSIDASE-LIKE PROTEIN-RELATED"/>
    <property type="match status" value="1"/>
</dbReference>
<dbReference type="OrthoDB" id="222556at2"/>
<dbReference type="RefSeq" id="WP_130605433.1">
    <property type="nucleotide sequence ID" value="NZ_AP019400.1"/>
</dbReference>
<dbReference type="PROSITE" id="PS51272">
    <property type="entry name" value="SLH"/>
    <property type="match status" value="3"/>
</dbReference>
<evidence type="ECO:0000313" key="3">
    <source>
        <dbReference type="EMBL" id="BBI31549.1"/>
    </source>
</evidence>
<dbReference type="SUPFAM" id="SSF49785">
    <property type="entry name" value="Galactose-binding domain-like"/>
    <property type="match status" value="3"/>
</dbReference>